<keyword evidence="2" id="KW-1185">Reference proteome</keyword>
<name>A0A5N6TBE6_ASPPS</name>
<dbReference type="EMBL" id="ML743551">
    <property type="protein sequence ID" value="KAE8143587.1"/>
    <property type="molecule type" value="Genomic_DNA"/>
</dbReference>
<dbReference type="Proteomes" id="UP000325672">
    <property type="component" value="Unassembled WGS sequence"/>
</dbReference>
<accession>A0A5N6TBE6</accession>
<gene>
    <name evidence="1" type="ORF">BDV38DRAFT_276672</name>
</gene>
<sequence length="219" mass="23694">MRLSMLVASAHHSVAIEKTARVLRKSGFLPNPSDRRPRKGCETVDITMKAVESQDAEWAVPKYDVITGWEDAIMVVSKKQMNCVASICENITQNRVVDKPARNREDPSALLSTELGTSRVAAASRGCRKGIASLGIESSELLGPPRPSRSGFVSYWLLEFAMTMTGAGGLEMRLTNRERAAPVRVLMDCGTMRQCNVGGYGGIPSSSQGGISELPSHVN</sequence>
<evidence type="ECO:0000313" key="1">
    <source>
        <dbReference type="EMBL" id="KAE8143587.1"/>
    </source>
</evidence>
<dbReference type="OrthoDB" id="10492333at2759"/>
<organism evidence="1 2">
    <name type="scientific">Aspergillus pseudotamarii</name>
    <dbReference type="NCBI Taxonomy" id="132259"/>
    <lineage>
        <taxon>Eukaryota</taxon>
        <taxon>Fungi</taxon>
        <taxon>Dikarya</taxon>
        <taxon>Ascomycota</taxon>
        <taxon>Pezizomycotina</taxon>
        <taxon>Eurotiomycetes</taxon>
        <taxon>Eurotiomycetidae</taxon>
        <taxon>Eurotiales</taxon>
        <taxon>Aspergillaceae</taxon>
        <taxon>Aspergillus</taxon>
        <taxon>Aspergillus subgen. Circumdati</taxon>
    </lineage>
</organism>
<dbReference type="GeneID" id="43642483"/>
<dbReference type="AlphaFoldDB" id="A0A5N6TBE6"/>
<reference evidence="1 2" key="1">
    <citation type="submission" date="2019-04" db="EMBL/GenBank/DDBJ databases">
        <title>Friends and foes A comparative genomics study of 23 Aspergillus species from section Flavi.</title>
        <authorList>
            <consortium name="DOE Joint Genome Institute"/>
            <person name="Kjaerbolling I."/>
            <person name="Vesth T."/>
            <person name="Frisvad J.C."/>
            <person name="Nybo J.L."/>
            <person name="Theobald S."/>
            <person name="Kildgaard S."/>
            <person name="Isbrandt T."/>
            <person name="Kuo A."/>
            <person name="Sato A."/>
            <person name="Lyhne E.K."/>
            <person name="Kogle M.E."/>
            <person name="Wiebenga A."/>
            <person name="Kun R.S."/>
            <person name="Lubbers R.J."/>
            <person name="Makela M.R."/>
            <person name="Barry K."/>
            <person name="Chovatia M."/>
            <person name="Clum A."/>
            <person name="Daum C."/>
            <person name="Haridas S."/>
            <person name="He G."/>
            <person name="LaButti K."/>
            <person name="Lipzen A."/>
            <person name="Mondo S."/>
            <person name="Riley R."/>
            <person name="Salamov A."/>
            <person name="Simmons B.A."/>
            <person name="Magnuson J.K."/>
            <person name="Henrissat B."/>
            <person name="Mortensen U.H."/>
            <person name="Larsen T.O."/>
            <person name="Devries R.P."/>
            <person name="Grigoriev I.V."/>
            <person name="Machida M."/>
            <person name="Baker S.E."/>
            <person name="Andersen M.R."/>
        </authorList>
    </citation>
    <scope>NUCLEOTIDE SEQUENCE [LARGE SCALE GENOMIC DNA]</scope>
    <source>
        <strain evidence="1 2">CBS 117625</strain>
    </source>
</reference>
<evidence type="ECO:0000313" key="2">
    <source>
        <dbReference type="Proteomes" id="UP000325672"/>
    </source>
</evidence>
<dbReference type="RefSeq" id="XP_031919650.1">
    <property type="nucleotide sequence ID" value="XM_032058273.1"/>
</dbReference>
<protein>
    <submittedName>
        <fullName evidence="1">Uncharacterized protein</fullName>
    </submittedName>
</protein>
<proteinExistence type="predicted"/>